<feature type="domain" description="NolW-like" evidence="5">
    <location>
        <begin position="29"/>
        <end position="86"/>
    </location>
</feature>
<dbReference type="EMBL" id="JACCKB010000005">
    <property type="protein sequence ID" value="NYZ65430.1"/>
    <property type="molecule type" value="Genomic_DNA"/>
</dbReference>
<dbReference type="AlphaFoldDB" id="A0A853HUI7"/>
<accession>A0A853HUI7</accession>
<name>A0A853HUI7_9GAMM</name>
<evidence type="ECO:0000256" key="3">
    <source>
        <dbReference type="RuleBase" id="RU004004"/>
    </source>
</evidence>
<dbReference type="Gene3D" id="3.30.1370.120">
    <property type="match status" value="1"/>
</dbReference>
<dbReference type="PANTHER" id="PTHR30604">
    <property type="entry name" value="PROTEIN TRANSPORT PROTEIN HOFQ"/>
    <property type="match status" value="1"/>
</dbReference>
<dbReference type="Proteomes" id="UP000569732">
    <property type="component" value="Unassembled WGS sequence"/>
</dbReference>
<sequence length="271" mass="30390">MTTVSRLSPLMGVMAFCQLAWGESLHTYTLEPRYQPAENLVETLKPLVAANGTVTTFNNVLIIKTTATNYQELTQLINQLDKPIKQLLISVRDNSRQTNTDRGFDTQARIKIGDTTISNTYPVPDKNRVIIRHGTLANQNNGIKQVRAVEGQPAFIQVGQQIPVKEHTSYGNYHQSSTYYKNVTAGFYVTVRVSGNQAHIQLNSHNNRVNPQQQRTIDIQETNTAFTAPLGQWVNFGGITNNSQTNNKELLSRHYSTANQQAQYAIKIDTL</sequence>
<organism evidence="6 7">
    <name type="scientific">Spartinivicinus marinus</name>
    <dbReference type="NCBI Taxonomy" id="2994442"/>
    <lineage>
        <taxon>Bacteria</taxon>
        <taxon>Pseudomonadati</taxon>
        <taxon>Pseudomonadota</taxon>
        <taxon>Gammaproteobacteria</taxon>
        <taxon>Oceanospirillales</taxon>
        <taxon>Zooshikellaceae</taxon>
        <taxon>Spartinivicinus</taxon>
    </lineage>
</organism>
<evidence type="ECO:0000256" key="2">
    <source>
        <dbReference type="RuleBase" id="RU004003"/>
    </source>
</evidence>
<dbReference type="InterPro" id="IPR051808">
    <property type="entry name" value="Type_IV_pilus_biogenesis"/>
</dbReference>
<gene>
    <name evidence="6" type="ORF">H0A36_05365</name>
</gene>
<comment type="caution">
    <text evidence="6">The sequence shown here is derived from an EMBL/GenBank/DDBJ whole genome shotgun (WGS) entry which is preliminary data.</text>
</comment>
<proteinExistence type="inferred from homology"/>
<dbReference type="GO" id="GO:0009306">
    <property type="term" value="P:protein secretion"/>
    <property type="evidence" value="ECO:0007669"/>
    <property type="project" value="InterPro"/>
</dbReference>
<dbReference type="Pfam" id="PF00263">
    <property type="entry name" value="Secretin"/>
    <property type="match status" value="1"/>
</dbReference>
<comment type="similarity">
    <text evidence="2">Belongs to the bacterial secretin family.</text>
</comment>
<dbReference type="RefSeq" id="WP_180567460.1">
    <property type="nucleotide sequence ID" value="NZ_JACCKB010000005.1"/>
</dbReference>
<protein>
    <recommendedName>
        <fullName evidence="8">NolW-like domain-containing protein</fullName>
    </recommendedName>
</protein>
<evidence type="ECO:0008006" key="8">
    <source>
        <dbReference type="Google" id="ProtNLM"/>
    </source>
</evidence>
<dbReference type="InterPro" id="IPR038591">
    <property type="entry name" value="NolW-like_sf"/>
</dbReference>
<dbReference type="InterPro" id="IPR005644">
    <property type="entry name" value="NolW-like"/>
</dbReference>
<keyword evidence="3" id="KW-0813">Transport</keyword>
<reference evidence="6 7" key="1">
    <citation type="submission" date="2020-07" db="EMBL/GenBank/DDBJ databases">
        <title>Endozoicomonas sp. nov., isolated from sediment.</title>
        <authorList>
            <person name="Gu T."/>
        </authorList>
    </citation>
    <scope>NUCLEOTIDE SEQUENCE [LARGE SCALE GENOMIC DNA]</scope>
    <source>
        <strain evidence="6 7">SM1973</strain>
    </source>
</reference>
<dbReference type="PANTHER" id="PTHR30604:SF1">
    <property type="entry name" value="DNA UTILIZATION PROTEIN HOFQ"/>
    <property type="match status" value="1"/>
</dbReference>
<evidence type="ECO:0000313" key="7">
    <source>
        <dbReference type="Proteomes" id="UP000569732"/>
    </source>
</evidence>
<dbReference type="GO" id="GO:0009279">
    <property type="term" value="C:cell outer membrane"/>
    <property type="evidence" value="ECO:0007669"/>
    <property type="project" value="UniProtKB-SubCell"/>
</dbReference>
<dbReference type="Pfam" id="PF03958">
    <property type="entry name" value="Secretin_N"/>
    <property type="match status" value="1"/>
</dbReference>
<evidence type="ECO:0000256" key="1">
    <source>
        <dbReference type="ARBA" id="ARBA00022729"/>
    </source>
</evidence>
<keyword evidence="7" id="KW-1185">Reference proteome</keyword>
<keyword evidence="1" id="KW-0732">Signal</keyword>
<evidence type="ECO:0000313" key="6">
    <source>
        <dbReference type="EMBL" id="NYZ65430.1"/>
    </source>
</evidence>
<evidence type="ECO:0000259" key="5">
    <source>
        <dbReference type="Pfam" id="PF03958"/>
    </source>
</evidence>
<comment type="subcellular location">
    <subcellularLocation>
        <location evidence="3">Cell outer membrane</location>
    </subcellularLocation>
</comment>
<dbReference type="InterPro" id="IPR004846">
    <property type="entry name" value="T2SS/T3SS_dom"/>
</dbReference>
<evidence type="ECO:0000259" key="4">
    <source>
        <dbReference type="Pfam" id="PF00263"/>
    </source>
</evidence>
<feature type="domain" description="Type II/III secretion system secretin-like" evidence="4">
    <location>
        <begin position="145"/>
        <end position="248"/>
    </location>
</feature>